<keyword evidence="3" id="KW-1133">Transmembrane helix</keyword>
<feature type="region of interest" description="Disordered" evidence="2">
    <location>
        <begin position="1"/>
        <end position="67"/>
    </location>
</feature>
<dbReference type="CDD" id="cd17352">
    <property type="entry name" value="MFS_MCT_SLC16"/>
    <property type="match status" value="2"/>
</dbReference>
<sequence>MENSGQDSLAPLESLSNIAPSLETTPSKTKDVAVPIGNDKTEVKFKSGTSSSSSSSTEEEQETEKPKIPDGGWGWVVVFASLVASMIADGISFSFGLLYEEFKEEFNASSSQTSWIGSLFMSVPLITGPIMSAFVDKYGCQSMTILGGIISAVGFIISWKVKHIGVMCLTFGVIAGLGLGLCYVTVVVSIAFWFDKKRTLAVGLSAAGTGIGTFVFSPFTTYLLYEFHWRGTTLILAGVLLNMCVCGALMIDPDWITEQNKQNSKLSKSGKSSKTSLESVSSTNLGNSIDINELKKLLQSGKDAEYLLQTLETTMQESPDNMGLKNVHNSVLNLPTYIRQNEKVPIEVLEQLSTNKKLYNVILENYPSLLSCRSTSDKGVNKLEENSSHIERVPVTFSMKLKKEDKPNKALVHQGSLPEEHIAAMEPLMGEKKAKVQDSPPPRNASFPWLKQHLVQSQKQNYLKNLKFHRQSLMVHRGAMINTNKYRFKASSCPNIYRVSMVTLPDKDELMNETGYDKNSNAAPMTIANIGVTNTIGMILLGWAGDQNWMNITKTYAVSLVLCGVSCAGIMYFAENFIMLEICAGLFGVFLASTFSFTPGILVELVPLDRFTIAYGLQLLCMGIGILLGPPYAGHLYDVTQTWHQTFYQAAIWIVISGVLIAIIPYTKNRKITGKGPVEKVIEVDKMLKSTSSEGLDRKFQGKEAILSSQISLYVQESKPNIPDGGWGWFVVFAAFTLNVISEGVTLSFGFLYIEFLREFGASASATSWIGSLFMAIPLLAGPLASALVDKYGCRYMTILGGVTCMIGFLLSAIADSIGVMYFTFGIIGGLSRSLTYVTVVVPIAFWFEKRRTIALGLQASGAGIGTVIFSPITTSLLSEYGWRGTLVIFAGLFANMCVCGMLMKDPEWVTEVDKQEKESKKQAKSGRNSASKKTQKEIHELLNNKEENQQLLNHSPSNNDDSKNKSRSMVNLPTFHKHNERVPPSDSAFPKISEEDEIREETDTTVGTTSVNHFGDGTKPHRPHPHGYLKTIRVRRNSLSYRGAMTLNYNARALSCPNVYENCTIAFEKQENEKWYEEVVDILKSLCNFSLFLELHFLLQSLSTIILFIWFIVPYFYLAEHMTRIGYSEEDASLVISVIGITNTIGMVVLGLVGDRLNVAKTYAICLILCGISVLSMMYFTDNFILLNINAGLFGLFFASCFSLSPALMSSLVPLNGFTMAYGLGLLCEGIGNLIGPPLAGFLFDITLSWELSFYQAGFWIIVSGLLVGTIALTENRRIFGGALMKDRVKQNNSSA</sequence>
<feature type="transmembrane region" description="Helical" evidence="3">
    <location>
        <begin position="885"/>
        <end position="904"/>
    </location>
</feature>
<feature type="region of interest" description="Disordered" evidence="2">
    <location>
        <begin position="262"/>
        <end position="282"/>
    </location>
</feature>
<feature type="compositionally biased region" description="Basic and acidic residues" evidence="2">
    <location>
        <begin position="935"/>
        <end position="949"/>
    </location>
</feature>
<feature type="transmembrane region" description="Helical" evidence="3">
    <location>
        <begin position="1161"/>
        <end position="1180"/>
    </location>
</feature>
<feature type="domain" description="Major facilitator superfamily (MFS) profile" evidence="4">
    <location>
        <begin position="728"/>
        <end position="1277"/>
    </location>
</feature>
<feature type="transmembrane region" description="Helical" evidence="3">
    <location>
        <begin position="821"/>
        <end position="847"/>
    </location>
</feature>
<gene>
    <name evidence="5" type="ORF">NQ315_001725</name>
</gene>
<feature type="transmembrane region" description="Helical" evidence="3">
    <location>
        <begin position="613"/>
        <end position="634"/>
    </location>
</feature>
<dbReference type="InterPro" id="IPR020846">
    <property type="entry name" value="MFS_dom"/>
</dbReference>
<feature type="transmembrane region" description="Helical" evidence="3">
    <location>
        <begin position="727"/>
        <end position="754"/>
    </location>
</feature>
<feature type="transmembrane region" description="Helical" evidence="3">
    <location>
        <begin position="200"/>
        <end position="225"/>
    </location>
</feature>
<dbReference type="PROSITE" id="PS50850">
    <property type="entry name" value="MFS"/>
    <property type="match status" value="1"/>
</dbReference>
<evidence type="ECO:0000313" key="6">
    <source>
        <dbReference type="Proteomes" id="UP001159042"/>
    </source>
</evidence>
<dbReference type="GO" id="GO:0016020">
    <property type="term" value="C:membrane"/>
    <property type="evidence" value="ECO:0007669"/>
    <property type="project" value="UniProtKB-SubCell"/>
</dbReference>
<dbReference type="InterPro" id="IPR011701">
    <property type="entry name" value="MFS"/>
</dbReference>
<accession>A0AAV8WBW4</accession>
<feature type="transmembrane region" description="Helical" evidence="3">
    <location>
        <begin position="586"/>
        <end position="606"/>
    </location>
</feature>
<feature type="transmembrane region" description="Helical" evidence="3">
    <location>
        <begin position="1092"/>
        <end position="1114"/>
    </location>
</feature>
<feature type="transmembrane region" description="Helical" evidence="3">
    <location>
        <begin position="1221"/>
        <end position="1241"/>
    </location>
</feature>
<dbReference type="InterPro" id="IPR036259">
    <property type="entry name" value="MFS_trans_sf"/>
</dbReference>
<feature type="transmembrane region" description="Helical" evidence="3">
    <location>
        <begin position="1253"/>
        <end position="1274"/>
    </location>
</feature>
<dbReference type="Pfam" id="PF07690">
    <property type="entry name" value="MFS_1"/>
    <property type="match status" value="3"/>
</dbReference>
<feature type="compositionally biased region" description="Low complexity" evidence="2">
    <location>
        <begin position="47"/>
        <end position="56"/>
    </location>
</feature>
<dbReference type="SUPFAM" id="SSF103473">
    <property type="entry name" value="MFS general substrate transporter"/>
    <property type="match status" value="3"/>
</dbReference>
<dbReference type="PANTHER" id="PTHR11360">
    <property type="entry name" value="MONOCARBOXYLATE TRANSPORTER"/>
    <property type="match status" value="1"/>
</dbReference>
<feature type="transmembrane region" description="Helical" evidence="3">
    <location>
        <begin position="854"/>
        <end position="873"/>
    </location>
</feature>
<comment type="caution">
    <text evidence="5">The sequence shown here is derived from an EMBL/GenBank/DDBJ whole genome shotgun (WGS) entry which is preliminary data.</text>
</comment>
<organism evidence="5 6">
    <name type="scientific">Exocentrus adspersus</name>
    <dbReference type="NCBI Taxonomy" id="1586481"/>
    <lineage>
        <taxon>Eukaryota</taxon>
        <taxon>Metazoa</taxon>
        <taxon>Ecdysozoa</taxon>
        <taxon>Arthropoda</taxon>
        <taxon>Hexapoda</taxon>
        <taxon>Insecta</taxon>
        <taxon>Pterygota</taxon>
        <taxon>Neoptera</taxon>
        <taxon>Endopterygota</taxon>
        <taxon>Coleoptera</taxon>
        <taxon>Polyphaga</taxon>
        <taxon>Cucujiformia</taxon>
        <taxon>Chrysomeloidea</taxon>
        <taxon>Cerambycidae</taxon>
        <taxon>Lamiinae</taxon>
        <taxon>Acanthocinini</taxon>
        <taxon>Exocentrus</taxon>
    </lineage>
</organism>
<dbReference type="EMBL" id="JANEYG010000005">
    <property type="protein sequence ID" value="KAJ8923171.1"/>
    <property type="molecule type" value="Genomic_DNA"/>
</dbReference>
<dbReference type="Proteomes" id="UP001159042">
    <property type="component" value="Unassembled WGS sequence"/>
</dbReference>
<feature type="region of interest" description="Disordered" evidence="2">
    <location>
        <begin position="914"/>
        <end position="1028"/>
    </location>
</feature>
<keyword evidence="6" id="KW-1185">Reference proteome</keyword>
<evidence type="ECO:0000259" key="4">
    <source>
        <dbReference type="PROSITE" id="PS50850"/>
    </source>
</evidence>
<feature type="transmembrane region" description="Helical" evidence="3">
    <location>
        <begin position="556"/>
        <end position="574"/>
    </location>
</feature>
<feature type="transmembrane region" description="Helical" evidence="3">
    <location>
        <begin position="1134"/>
        <end position="1154"/>
    </location>
</feature>
<evidence type="ECO:0000256" key="1">
    <source>
        <dbReference type="ARBA" id="ARBA00004141"/>
    </source>
</evidence>
<feature type="transmembrane region" description="Helical" evidence="3">
    <location>
        <begin position="115"/>
        <end position="135"/>
    </location>
</feature>
<dbReference type="InterPro" id="IPR050327">
    <property type="entry name" value="Proton-linked_MCT"/>
</dbReference>
<keyword evidence="3" id="KW-0812">Transmembrane</keyword>
<feature type="transmembrane region" description="Helical" evidence="3">
    <location>
        <begin position="796"/>
        <end position="815"/>
    </location>
</feature>
<proteinExistence type="predicted"/>
<feature type="transmembrane region" description="Helical" evidence="3">
    <location>
        <begin position="646"/>
        <end position="666"/>
    </location>
</feature>
<keyword evidence="3" id="KW-0472">Membrane</keyword>
<evidence type="ECO:0000256" key="2">
    <source>
        <dbReference type="SAM" id="MobiDB-lite"/>
    </source>
</evidence>
<feature type="transmembrane region" description="Helical" evidence="3">
    <location>
        <begin position="73"/>
        <end position="99"/>
    </location>
</feature>
<feature type="transmembrane region" description="Helical" evidence="3">
    <location>
        <begin position="232"/>
        <end position="251"/>
    </location>
</feature>
<dbReference type="GO" id="GO:0008028">
    <property type="term" value="F:monocarboxylic acid transmembrane transporter activity"/>
    <property type="evidence" value="ECO:0007669"/>
    <property type="project" value="TreeGrafter"/>
</dbReference>
<protein>
    <recommendedName>
        <fullName evidence="4">Major facilitator superfamily (MFS) profile domain-containing protein</fullName>
    </recommendedName>
</protein>
<feature type="transmembrane region" description="Helical" evidence="3">
    <location>
        <begin position="166"/>
        <end position="194"/>
    </location>
</feature>
<reference evidence="5 6" key="1">
    <citation type="journal article" date="2023" name="Insect Mol. Biol.">
        <title>Genome sequencing provides insights into the evolution of gene families encoding plant cell wall-degrading enzymes in longhorned beetles.</title>
        <authorList>
            <person name="Shin N.R."/>
            <person name="Okamura Y."/>
            <person name="Kirsch R."/>
            <person name="Pauchet Y."/>
        </authorList>
    </citation>
    <scope>NUCLEOTIDE SEQUENCE [LARGE SCALE GENOMIC DNA]</scope>
    <source>
        <strain evidence="5">EAD_L_NR</strain>
    </source>
</reference>
<dbReference type="Gene3D" id="1.20.1250.20">
    <property type="entry name" value="MFS general substrate transporter like domains"/>
    <property type="match status" value="4"/>
</dbReference>
<evidence type="ECO:0000313" key="5">
    <source>
        <dbReference type="EMBL" id="KAJ8923171.1"/>
    </source>
</evidence>
<feature type="transmembrane region" description="Helical" evidence="3">
    <location>
        <begin position="766"/>
        <end position="789"/>
    </location>
</feature>
<feature type="compositionally biased region" description="Polar residues" evidence="2">
    <location>
        <begin position="14"/>
        <end position="27"/>
    </location>
</feature>
<name>A0AAV8WBW4_9CUCU</name>
<comment type="subcellular location">
    <subcellularLocation>
        <location evidence="1">Membrane</location>
        <topology evidence="1">Multi-pass membrane protein</topology>
    </subcellularLocation>
</comment>
<feature type="transmembrane region" description="Helical" evidence="3">
    <location>
        <begin position="141"/>
        <end position="159"/>
    </location>
</feature>
<feature type="transmembrane region" description="Helical" evidence="3">
    <location>
        <begin position="1186"/>
        <end position="1209"/>
    </location>
</feature>
<feature type="compositionally biased region" description="Low complexity" evidence="2">
    <location>
        <begin position="950"/>
        <end position="960"/>
    </location>
</feature>
<dbReference type="PANTHER" id="PTHR11360:SF111">
    <property type="entry name" value="CHASKI, ISOFORM A"/>
    <property type="match status" value="1"/>
</dbReference>
<evidence type="ECO:0000256" key="3">
    <source>
        <dbReference type="SAM" id="Phobius"/>
    </source>
</evidence>